<dbReference type="RefSeq" id="WP_052368582.1">
    <property type="nucleotide sequence ID" value="NZ_JMIY01000002.1"/>
</dbReference>
<proteinExistence type="predicted"/>
<organism evidence="1 2">
    <name type="scientific">Candidatus Methanoperedens nitratireducens</name>
    <dbReference type="NCBI Taxonomy" id="1392998"/>
    <lineage>
        <taxon>Archaea</taxon>
        <taxon>Methanobacteriati</taxon>
        <taxon>Methanobacteriota</taxon>
        <taxon>Stenosarchaea group</taxon>
        <taxon>Methanomicrobia</taxon>
        <taxon>Methanosarcinales</taxon>
        <taxon>ANME-2 cluster</taxon>
        <taxon>Candidatus Methanoperedentaceae</taxon>
        <taxon>Candidatus Methanoperedens</taxon>
    </lineage>
</organism>
<accession>A0A062VBI6</accession>
<dbReference type="AlphaFoldDB" id="A0A062VBI6"/>
<name>A0A062VBI6_9EURY</name>
<evidence type="ECO:0000313" key="2">
    <source>
        <dbReference type="Proteomes" id="UP000027153"/>
    </source>
</evidence>
<dbReference type="EMBL" id="JMIY01000002">
    <property type="protein sequence ID" value="KCZ72675.1"/>
    <property type="molecule type" value="Genomic_DNA"/>
</dbReference>
<comment type="caution">
    <text evidence="1">The sequence shown here is derived from an EMBL/GenBank/DDBJ whole genome shotgun (WGS) entry which is preliminary data.</text>
</comment>
<sequence length="102" mass="11662">MIDKENKYIGDEFVEDAGDVVDEREKALAGIYDLVLPPGLPHKIIMEAVDKFNLEVTTRKCAIKTIDLESDNLLVLRGELEAVNSAHDYIYQKLSEKYSYRK</sequence>
<evidence type="ECO:0000313" key="1">
    <source>
        <dbReference type="EMBL" id="KCZ72675.1"/>
    </source>
</evidence>
<gene>
    <name evidence="1" type="ORF">ANME2D_01106</name>
</gene>
<dbReference type="OrthoDB" id="145834at2157"/>
<dbReference type="Proteomes" id="UP000027153">
    <property type="component" value="Unassembled WGS sequence"/>
</dbReference>
<keyword evidence="2" id="KW-1185">Reference proteome</keyword>
<protein>
    <submittedName>
        <fullName evidence="1">Uncharacterized protein</fullName>
    </submittedName>
</protein>
<reference evidence="1 2" key="1">
    <citation type="journal article" date="2013" name="Nature">
        <title>Anaerobic oxidation of methane coupled to nitrate reduction in a novel archaeal lineage.</title>
        <authorList>
            <person name="Haroon M.F."/>
            <person name="Hu S."/>
            <person name="Shi Y."/>
            <person name="Imelfort M."/>
            <person name="Keller J."/>
            <person name="Hugenholtz P."/>
            <person name="Yuan Z."/>
            <person name="Tyson G.W."/>
        </authorList>
    </citation>
    <scope>NUCLEOTIDE SEQUENCE [LARGE SCALE GENOMIC DNA]</scope>
    <source>
        <strain evidence="1 2">ANME-2d</strain>
    </source>
</reference>